<accession>A0A9W9CUX0</accession>
<organism evidence="3 4">
    <name type="scientific">Gnomoniopsis smithogilvyi</name>
    <dbReference type="NCBI Taxonomy" id="1191159"/>
    <lineage>
        <taxon>Eukaryota</taxon>
        <taxon>Fungi</taxon>
        <taxon>Dikarya</taxon>
        <taxon>Ascomycota</taxon>
        <taxon>Pezizomycotina</taxon>
        <taxon>Sordariomycetes</taxon>
        <taxon>Sordariomycetidae</taxon>
        <taxon>Diaporthales</taxon>
        <taxon>Gnomoniaceae</taxon>
        <taxon>Gnomoniopsis</taxon>
    </lineage>
</organism>
<protein>
    <recommendedName>
        <fullName evidence="2">RecQ mediated genome instability protein 1 OB-fold domain-containing protein</fullName>
    </recommendedName>
</protein>
<name>A0A9W9CUX0_9PEZI</name>
<dbReference type="Pfam" id="PF08585">
    <property type="entry name" value="RMI1_N_C"/>
    <property type="match status" value="1"/>
</dbReference>
<comment type="caution">
    <text evidence="3">The sequence shown here is derived from an EMBL/GenBank/DDBJ whole genome shotgun (WGS) entry which is preliminary data.</text>
</comment>
<feature type="domain" description="RecQ mediated genome instability protein 1 OB-fold" evidence="2">
    <location>
        <begin position="29"/>
        <end position="194"/>
    </location>
</feature>
<evidence type="ECO:0000259" key="2">
    <source>
        <dbReference type="Pfam" id="PF08585"/>
    </source>
</evidence>
<evidence type="ECO:0000313" key="3">
    <source>
        <dbReference type="EMBL" id="KAJ4387963.1"/>
    </source>
</evidence>
<dbReference type="InterPro" id="IPR042470">
    <property type="entry name" value="RMI1_N_C_sf"/>
</dbReference>
<keyword evidence="4" id="KW-1185">Reference proteome</keyword>
<reference evidence="3" key="1">
    <citation type="submission" date="2022-10" db="EMBL/GenBank/DDBJ databases">
        <title>Tapping the CABI collections for fungal endophytes: first genome assemblies for Collariella, Neodidymelliopsis, Ascochyta clinopodiicola, Didymella pomorum, Didymosphaeria variabile, Neocosmospora piperis and Neocucurbitaria cava.</title>
        <authorList>
            <person name="Hill R."/>
        </authorList>
    </citation>
    <scope>NUCLEOTIDE SEQUENCE</scope>
    <source>
        <strain evidence="3">IMI 355082</strain>
    </source>
</reference>
<evidence type="ECO:0000313" key="4">
    <source>
        <dbReference type="Proteomes" id="UP001140453"/>
    </source>
</evidence>
<dbReference type="AlphaFoldDB" id="A0A9W9CUX0"/>
<dbReference type="OrthoDB" id="341511at2759"/>
<dbReference type="Gene3D" id="2.40.50.770">
    <property type="entry name" value="RecQ-mediated genome instability protein Rmi1, C-terminal domain"/>
    <property type="match status" value="1"/>
</dbReference>
<dbReference type="Proteomes" id="UP001140453">
    <property type="component" value="Unassembled WGS sequence"/>
</dbReference>
<evidence type="ECO:0000256" key="1">
    <source>
        <dbReference type="SAM" id="MobiDB-lite"/>
    </source>
</evidence>
<sequence>MTAKTRLLASDLTTPSLLDSTKISAFCFPVGITTPTVKEIRLAADCFVQVIDIENLSRSRWEQIDELEAIERGEQTRGREVIRLPVGGEGDEDGEERASARPSEATARPQAQPVGSAKTATHRLVLQDSKGQKVYGLELVRLPEIAMGTLSIGAKILLKKGTVVARGNVLLHPKNVQCLGGKIEAWHKAWLEGRLARLKEVIAAGSQE</sequence>
<dbReference type="EMBL" id="JAPEVB010000005">
    <property type="protein sequence ID" value="KAJ4387963.1"/>
    <property type="molecule type" value="Genomic_DNA"/>
</dbReference>
<gene>
    <name evidence="3" type="ORF">N0V93_008566</name>
</gene>
<proteinExistence type="predicted"/>
<feature type="region of interest" description="Disordered" evidence="1">
    <location>
        <begin position="80"/>
        <end position="119"/>
    </location>
</feature>
<dbReference type="InterPro" id="IPR013894">
    <property type="entry name" value="RMI1_OB"/>
</dbReference>